<dbReference type="Proteomes" id="UP001597227">
    <property type="component" value="Unassembled WGS sequence"/>
</dbReference>
<organism evidence="1 2">
    <name type="scientific">Fredinandcohnia salidurans</name>
    <dbReference type="NCBI Taxonomy" id="2595041"/>
    <lineage>
        <taxon>Bacteria</taxon>
        <taxon>Bacillati</taxon>
        <taxon>Bacillota</taxon>
        <taxon>Bacilli</taxon>
        <taxon>Bacillales</taxon>
        <taxon>Bacillaceae</taxon>
        <taxon>Fredinandcohnia</taxon>
    </lineage>
</organism>
<dbReference type="Pfam" id="PF02810">
    <property type="entry name" value="SEC-C"/>
    <property type="match status" value="1"/>
</dbReference>
<proteinExistence type="predicted"/>
<sequence length="361" mass="42345">MKVAGRNNQCTCGSGKKYKRCCGRSAVVSIDQVVENELNDVQHDMFQYAIHLYDEFFDDVLDEYGDIFDELPDDVYELFSFFSRVWIISSIPADGKTILEEYVDTYGPKFSRPRTRDLLQRWKAARPSAYTVTEVDERRTYMTVRDIFTEDEHQVRIYETETDVEVGYFVFGMLLPAGANSIFFPTFLELPTEFAGDMRTMILELYKQSGETSPVEFMSNEFIDVFMTFMFGKARITADDYQWQTPKQQEVAEMFQIRMKEYDYDEDIVGIGLSLWHKYCKRKNPRIIKTGIYEAALVYMLEMIYPYEGLSTHEELAEEFDVSPSSISTKFRELEKVLQEELEKYDEIINGPDIDDEFLFD</sequence>
<reference evidence="2" key="1">
    <citation type="journal article" date="2019" name="Int. J. Syst. Evol. Microbiol.">
        <title>The Global Catalogue of Microorganisms (GCM) 10K type strain sequencing project: providing services to taxonomists for standard genome sequencing and annotation.</title>
        <authorList>
            <consortium name="The Broad Institute Genomics Platform"/>
            <consortium name="The Broad Institute Genome Sequencing Center for Infectious Disease"/>
            <person name="Wu L."/>
            <person name="Ma J."/>
        </authorList>
    </citation>
    <scope>NUCLEOTIDE SEQUENCE [LARGE SCALE GENOMIC DNA]</scope>
    <source>
        <strain evidence="2">CCUG 15531</strain>
    </source>
</reference>
<evidence type="ECO:0000313" key="2">
    <source>
        <dbReference type="Proteomes" id="UP001597227"/>
    </source>
</evidence>
<evidence type="ECO:0000313" key="1">
    <source>
        <dbReference type="EMBL" id="MFD1780254.1"/>
    </source>
</evidence>
<comment type="caution">
    <text evidence="1">The sequence shown here is derived from an EMBL/GenBank/DDBJ whole genome shotgun (WGS) entry which is preliminary data.</text>
</comment>
<dbReference type="InterPro" id="IPR004027">
    <property type="entry name" value="SEC_C_motif"/>
</dbReference>
<dbReference type="SUPFAM" id="SSF103642">
    <property type="entry name" value="Sec-C motif"/>
    <property type="match status" value="1"/>
</dbReference>
<keyword evidence="2" id="KW-1185">Reference proteome</keyword>
<protein>
    <submittedName>
        <fullName evidence="1">YecA family protein</fullName>
    </submittedName>
</protein>
<dbReference type="RefSeq" id="WP_388039874.1">
    <property type="nucleotide sequence ID" value="NZ_JBHUEK010000025.1"/>
</dbReference>
<name>A0ABW4MQP7_9BACI</name>
<dbReference type="Gene3D" id="3.10.450.50">
    <property type="match status" value="1"/>
</dbReference>
<dbReference type="EMBL" id="JBHUEK010000025">
    <property type="protein sequence ID" value="MFD1780254.1"/>
    <property type="molecule type" value="Genomic_DNA"/>
</dbReference>
<gene>
    <name evidence="1" type="ORF">ACFSFW_16440</name>
</gene>
<accession>A0ABW4MQP7</accession>